<name>A0ABV6SNG0_AZOPA</name>
<organism evidence="1 2">
    <name type="scientific">Azorhizophilus paspali</name>
    <name type="common">Azotobacter paspali</name>
    <dbReference type="NCBI Taxonomy" id="69963"/>
    <lineage>
        <taxon>Bacteria</taxon>
        <taxon>Pseudomonadati</taxon>
        <taxon>Pseudomonadota</taxon>
        <taxon>Gammaproteobacteria</taxon>
        <taxon>Pseudomonadales</taxon>
        <taxon>Pseudomonadaceae</taxon>
        <taxon>Azorhizophilus</taxon>
    </lineage>
</organism>
<reference evidence="1 2" key="1">
    <citation type="submission" date="2024-09" db="EMBL/GenBank/DDBJ databases">
        <authorList>
            <person name="Sun Q."/>
            <person name="Mori K."/>
        </authorList>
    </citation>
    <scope>NUCLEOTIDE SEQUENCE [LARGE SCALE GENOMIC DNA]</scope>
    <source>
        <strain evidence="1 2">NCAIM B.01794</strain>
    </source>
</reference>
<sequence>MKVKVTERALLARINRLLKQDNQQLCRCREGSQAYAELGDFYMLDTARDVVMAKHVDLAMWARDMGILPDWEELQR</sequence>
<dbReference type="Proteomes" id="UP001589891">
    <property type="component" value="Unassembled WGS sequence"/>
</dbReference>
<dbReference type="RefSeq" id="WP_376947772.1">
    <property type="nucleotide sequence ID" value="NZ_CP171449.1"/>
</dbReference>
<comment type="caution">
    <text evidence="1">The sequence shown here is derived from an EMBL/GenBank/DDBJ whole genome shotgun (WGS) entry which is preliminary data.</text>
</comment>
<evidence type="ECO:0000313" key="1">
    <source>
        <dbReference type="EMBL" id="MFC0711076.1"/>
    </source>
</evidence>
<gene>
    <name evidence="1" type="ORF">ACFFGX_16440</name>
</gene>
<dbReference type="EMBL" id="JBHLSS010000103">
    <property type="protein sequence ID" value="MFC0711076.1"/>
    <property type="molecule type" value="Genomic_DNA"/>
</dbReference>
<evidence type="ECO:0000313" key="2">
    <source>
        <dbReference type="Proteomes" id="UP001589891"/>
    </source>
</evidence>
<protein>
    <submittedName>
        <fullName evidence="1">Uncharacterized protein</fullName>
    </submittedName>
</protein>
<proteinExistence type="predicted"/>
<keyword evidence="2" id="KW-1185">Reference proteome</keyword>
<accession>A0ABV6SNG0</accession>